<gene>
    <name evidence="3" type="primary">yxeP_39</name>
    <name evidence="3" type="ORF">SDC9_129602</name>
</gene>
<keyword evidence="1 3" id="KW-0378">Hydrolase</keyword>
<dbReference type="InterPro" id="IPR011650">
    <property type="entry name" value="Peptidase_M20_dimer"/>
</dbReference>
<dbReference type="GO" id="GO:0016787">
    <property type="term" value="F:hydrolase activity"/>
    <property type="evidence" value="ECO:0007669"/>
    <property type="project" value="UniProtKB-KW"/>
</dbReference>
<dbReference type="AlphaFoldDB" id="A0A645D093"/>
<evidence type="ECO:0000259" key="2">
    <source>
        <dbReference type="Pfam" id="PF07687"/>
    </source>
</evidence>
<dbReference type="EMBL" id="VSSQ01031593">
    <property type="protein sequence ID" value="MPM82541.1"/>
    <property type="molecule type" value="Genomic_DNA"/>
</dbReference>
<feature type="domain" description="Peptidase M20 dimerisation" evidence="2">
    <location>
        <begin position="113"/>
        <end position="208"/>
    </location>
</feature>
<dbReference type="Pfam" id="PF07687">
    <property type="entry name" value="M20_dimer"/>
    <property type="match status" value="1"/>
</dbReference>
<name>A0A645D093_9ZZZZ</name>
<organism evidence="3">
    <name type="scientific">bioreactor metagenome</name>
    <dbReference type="NCBI Taxonomy" id="1076179"/>
    <lineage>
        <taxon>unclassified sequences</taxon>
        <taxon>metagenomes</taxon>
        <taxon>ecological metagenomes</taxon>
    </lineage>
</organism>
<protein>
    <submittedName>
        <fullName evidence="3">Putative hydrolase YxeP</fullName>
        <ecNumber evidence="3">3.-.-.-</ecNumber>
    </submittedName>
</protein>
<accession>A0A645D093</accession>
<proteinExistence type="predicted"/>
<comment type="caution">
    <text evidence="3">The sequence shown here is derived from an EMBL/GenBank/DDBJ whole genome shotgun (WGS) entry which is preliminary data.</text>
</comment>
<dbReference type="SUPFAM" id="SSF53187">
    <property type="entry name" value="Zn-dependent exopeptidases"/>
    <property type="match status" value="1"/>
</dbReference>
<dbReference type="EC" id="3.-.-.-" evidence="3"/>
<sequence length="324" mass="35123">MRADIDCLPLKEETGLPFASINDYMHACGHDAHTAMLLGAAYILADMKNELKGRVRLIFQPAEEHGIKSGALAMIKEGALENVNAAVGLHIWAPIPAGKVAYRKGAIMASADGWYLRIKGKGGHGSSPELSVDPTIAASKIVTALHTIVSREIDPQETAVVSLGGLQTNSNSFNIIPDSVTMNGTVRTFNPEVQDHIEEAIHRIVEGECLASRCEGKLDYKRFLPATINDPDMISMAMDVAAELIGKENVEECRLVMGSEDFSYFGQHVPSAFFFLGAGNPEKGINFPHHHPKFQIDEDVLKTGSALLAGIACHYLSHQSNHTK</sequence>
<dbReference type="SUPFAM" id="SSF55031">
    <property type="entry name" value="Bacterial exopeptidase dimerisation domain"/>
    <property type="match status" value="1"/>
</dbReference>
<dbReference type="Gene3D" id="3.40.630.10">
    <property type="entry name" value="Zn peptidases"/>
    <property type="match status" value="1"/>
</dbReference>
<dbReference type="PANTHER" id="PTHR11014">
    <property type="entry name" value="PEPTIDASE M20 FAMILY MEMBER"/>
    <property type="match status" value="1"/>
</dbReference>
<evidence type="ECO:0000256" key="1">
    <source>
        <dbReference type="ARBA" id="ARBA00022801"/>
    </source>
</evidence>
<dbReference type="PIRSF" id="PIRSF005962">
    <property type="entry name" value="Pept_M20D_amidohydro"/>
    <property type="match status" value="1"/>
</dbReference>
<dbReference type="FunFam" id="3.30.70.360:FF:000001">
    <property type="entry name" value="N-acetyldiaminopimelate deacetylase"/>
    <property type="match status" value="1"/>
</dbReference>
<dbReference type="InterPro" id="IPR002933">
    <property type="entry name" value="Peptidase_M20"/>
</dbReference>
<dbReference type="PANTHER" id="PTHR11014:SF63">
    <property type="entry name" value="METALLOPEPTIDASE, PUTATIVE (AFU_ORTHOLOGUE AFUA_6G09600)-RELATED"/>
    <property type="match status" value="1"/>
</dbReference>
<dbReference type="NCBIfam" id="TIGR01891">
    <property type="entry name" value="amidohydrolases"/>
    <property type="match status" value="1"/>
</dbReference>
<evidence type="ECO:0000313" key="3">
    <source>
        <dbReference type="EMBL" id="MPM82541.1"/>
    </source>
</evidence>
<dbReference type="Pfam" id="PF01546">
    <property type="entry name" value="Peptidase_M20"/>
    <property type="match status" value="1"/>
</dbReference>
<reference evidence="3" key="1">
    <citation type="submission" date="2019-08" db="EMBL/GenBank/DDBJ databases">
        <authorList>
            <person name="Kucharzyk K."/>
            <person name="Murdoch R.W."/>
            <person name="Higgins S."/>
            <person name="Loffler F."/>
        </authorList>
    </citation>
    <scope>NUCLEOTIDE SEQUENCE</scope>
</reference>
<dbReference type="Gene3D" id="3.30.70.360">
    <property type="match status" value="1"/>
</dbReference>
<dbReference type="InterPro" id="IPR017439">
    <property type="entry name" value="Amidohydrolase"/>
</dbReference>
<dbReference type="InterPro" id="IPR036264">
    <property type="entry name" value="Bact_exopeptidase_dim_dom"/>
</dbReference>